<evidence type="ECO:0000313" key="3">
    <source>
        <dbReference type="Proteomes" id="UP000295096"/>
    </source>
</evidence>
<dbReference type="SUPFAM" id="SSF53955">
    <property type="entry name" value="Lysozyme-like"/>
    <property type="match status" value="1"/>
</dbReference>
<dbReference type="InterPro" id="IPR023346">
    <property type="entry name" value="Lysozyme-like_dom_sf"/>
</dbReference>
<organism evidence="2 3">
    <name type="scientific">Dankookia rubra</name>
    <dbReference type="NCBI Taxonomy" id="1442381"/>
    <lineage>
        <taxon>Bacteria</taxon>
        <taxon>Pseudomonadati</taxon>
        <taxon>Pseudomonadota</taxon>
        <taxon>Alphaproteobacteria</taxon>
        <taxon>Acetobacterales</taxon>
        <taxon>Roseomonadaceae</taxon>
        <taxon>Dankookia</taxon>
    </lineage>
</organism>
<dbReference type="InterPro" id="IPR008565">
    <property type="entry name" value="TtsA-like_GH18_dom"/>
</dbReference>
<sequence>MTADPFPDAFAAVVGHEGGYGADPRDKGNWTGGKVGSGDLKGTKFGISAASYPTLDIRNLTLDQAREVYHRDYWLRLACDVLPAPLALVVFDPGVNAGVGAAAAWLQQALGVRVDGAIGLAARKAAAGLRDGDVQAAVISVLVLRMLHNASASTWPIYGLGWTWRVLNLMVQATGGDKMRRPRGSRQGPARLTLLSFLSR</sequence>
<evidence type="ECO:0000259" key="1">
    <source>
        <dbReference type="Pfam" id="PF05838"/>
    </source>
</evidence>
<gene>
    <name evidence="2" type="ORF">E2C06_33585</name>
</gene>
<dbReference type="CDD" id="cd13926">
    <property type="entry name" value="N-acetylmuramidase_GH108"/>
    <property type="match status" value="1"/>
</dbReference>
<keyword evidence="3" id="KW-1185">Reference proteome</keyword>
<dbReference type="EMBL" id="SMSJ01000139">
    <property type="protein sequence ID" value="TDH58248.1"/>
    <property type="molecule type" value="Genomic_DNA"/>
</dbReference>
<dbReference type="OrthoDB" id="9815229at2"/>
<dbReference type="AlphaFoldDB" id="A0A4R5Q729"/>
<proteinExistence type="predicted"/>
<protein>
    <recommendedName>
        <fullName evidence="1">TtsA-like Glycoside hydrolase family 108 domain-containing protein</fullName>
    </recommendedName>
</protein>
<dbReference type="RefSeq" id="WP_133292912.1">
    <property type="nucleotide sequence ID" value="NZ_SMSJ01000139.1"/>
</dbReference>
<comment type="caution">
    <text evidence="2">The sequence shown here is derived from an EMBL/GenBank/DDBJ whole genome shotgun (WGS) entry which is preliminary data.</text>
</comment>
<name>A0A4R5Q729_9PROT</name>
<accession>A0A4R5Q729</accession>
<dbReference type="Pfam" id="PF05838">
    <property type="entry name" value="Glyco_hydro_108"/>
    <property type="match status" value="1"/>
</dbReference>
<dbReference type="Proteomes" id="UP000295096">
    <property type="component" value="Unassembled WGS sequence"/>
</dbReference>
<evidence type="ECO:0000313" key="2">
    <source>
        <dbReference type="EMBL" id="TDH58248.1"/>
    </source>
</evidence>
<dbReference type="Gene3D" id="1.20.141.10">
    <property type="entry name" value="Chitosanase, subunit A, domain 1"/>
    <property type="match status" value="1"/>
</dbReference>
<feature type="domain" description="TtsA-like Glycoside hydrolase family 108" evidence="1">
    <location>
        <begin position="11"/>
        <end position="98"/>
    </location>
</feature>
<reference evidence="2 3" key="1">
    <citation type="journal article" date="2016" name="J. Microbiol.">
        <title>Dankookia rubra gen. nov., sp. nov., an alphaproteobacterium isolated from sediment of a shallow stream.</title>
        <authorList>
            <person name="Kim W.H."/>
            <person name="Kim D.H."/>
            <person name="Kang K."/>
            <person name="Ahn T.Y."/>
        </authorList>
    </citation>
    <scope>NUCLEOTIDE SEQUENCE [LARGE SCALE GENOMIC DNA]</scope>
    <source>
        <strain evidence="2 3">JCM30602</strain>
    </source>
</reference>